<proteinExistence type="predicted"/>
<dbReference type="InterPro" id="IPR027396">
    <property type="entry name" value="DsrEFH-like"/>
</dbReference>
<sequence length="117" mass="12521">MNILFILNGAPYGSEATYNGLRLAGALSKRSDNVIRLYLMGDSVGTAKRGQKFAANHGNLEAMLHVVAHANDSQVGACGSCLDARGITAEDLTQGVHRGSLEELADWTEWSDKALVF</sequence>
<dbReference type="PANTHER" id="PTHR34874">
    <property type="entry name" value="PROTEIN YCHN"/>
    <property type="match status" value="1"/>
</dbReference>
<name>A0A941IDM6_9BURK</name>
<dbReference type="Pfam" id="PF02635">
    <property type="entry name" value="DsrE"/>
    <property type="match status" value="1"/>
</dbReference>
<dbReference type="Gene3D" id="3.40.1260.10">
    <property type="entry name" value="DsrEFH-like"/>
    <property type="match status" value="1"/>
</dbReference>
<dbReference type="AlphaFoldDB" id="A0A941IDM6"/>
<protein>
    <submittedName>
        <fullName evidence="1">DsrE family protein</fullName>
    </submittedName>
</protein>
<dbReference type="SUPFAM" id="SSF75169">
    <property type="entry name" value="DsrEFH-like"/>
    <property type="match status" value="1"/>
</dbReference>
<evidence type="ECO:0000313" key="2">
    <source>
        <dbReference type="Proteomes" id="UP000678545"/>
    </source>
</evidence>
<dbReference type="RefSeq" id="WP_212673712.1">
    <property type="nucleotide sequence ID" value="NZ_JAGSPJ010000001.1"/>
</dbReference>
<evidence type="ECO:0000313" key="1">
    <source>
        <dbReference type="EMBL" id="MBR7798542.1"/>
    </source>
</evidence>
<dbReference type="PANTHER" id="PTHR34874:SF1">
    <property type="entry name" value="PROTEIN YCHN"/>
    <property type="match status" value="1"/>
</dbReference>
<accession>A0A941IDM6</accession>
<reference evidence="1" key="1">
    <citation type="submission" date="2021-04" db="EMBL/GenBank/DDBJ databases">
        <title>novel species isolated from subtropical streams in China.</title>
        <authorList>
            <person name="Lu H."/>
        </authorList>
    </citation>
    <scope>NUCLEOTIDE SEQUENCE</scope>
    <source>
        <strain evidence="1">FT137W</strain>
    </source>
</reference>
<dbReference type="EMBL" id="JAGSPJ010000001">
    <property type="protein sequence ID" value="MBR7798542.1"/>
    <property type="molecule type" value="Genomic_DNA"/>
</dbReference>
<dbReference type="GO" id="GO:0005829">
    <property type="term" value="C:cytosol"/>
    <property type="evidence" value="ECO:0007669"/>
    <property type="project" value="TreeGrafter"/>
</dbReference>
<dbReference type="Proteomes" id="UP000678545">
    <property type="component" value="Unassembled WGS sequence"/>
</dbReference>
<organism evidence="1 2">
    <name type="scientific">Undibacterium fentianense</name>
    <dbReference type="NCBI Taxonomy" id="2828728"/>
    <lineage>
        <taxon>Bacteria</taxon>
        <taxon>Pseudomonadati</taxon>
        <taxon>Pseudomonadota</taxon>
        <taxon>Betaproteobacteria</taxon>
        <taxon>Burkholderiales</taxon>
        <taxon>Oxalobacteraceae</taxon>
        <taxon>Undibacterium</taxon>
    </lineage>
</organism>
<dbReference type="InterPro" id="IPR003787">
    <property type="entry name" value="Sulphur_relay_DsrE/F-like"/>
</dbReference>
<gene>
    <name evidence="1" type="ORF">KDM90_00775</name>
</gene>
<keyword evidence="2" id="KW-1185">Reference proteome</keyword>
<comment type="caution">
    <text evidence="1">The sequence shown here is derived from an EMBL/GenBank/DDBJ whole genome shotgun (WGS) entry which is preliminary data.</text>
</comment>